<dbReference type="PANTHER" id="PTHR11496:SF107">
    <property type="entry name" value="ALCOHOL DEHYDROGENASE, PUTATIVE (AFU_ORTHOLOGUE AFUA_1G06800)-RELATED"/>
    <property type="match status" value="1"/>
</dbReference>
<keyword evidence="5" id="KW-1185">Reference proteome</keyword>
<organism evidence="4 5">
    <name type="scientific">Cryphonectria parasitica (strain ATCC 38755 / EP155)</name>
    <dbReference type="NCBI Taxonomy" id="660469"/>
    <lineage>
        <taxon>Eukaryota</taxon>
        <taxon>Fungi</taxon>
        <taxon>Dikarya</taxon>
        <taxon>Ascomycota</taxon>
        <taxon>Pezizomycotina</taxon>
        <taxon>Sordariomycetes</taxon>
        <taxon>Sordariomycetidae</taxon>
        <taxon>Diaporthales</taxon>
        <taxon>Cryphonectriaceae</taxon>
        <taxon>Cryphonectria-Endothia species complex</taxon>
        <taxon>Cryphonectria</taxon>
    </lineage>
</organism>
<dbReference type="OrthoDB" id="339764at2759"/>
<dbReference type="InterPro" id="IPR039697">
    <property type="entry name" value="Alcohol_dehydrogenase_Fe"/>
</dbReference>
<dbReference type="RefSeq" id="XP_040780493.1">
    <property type="nucleotide sequence ID" value="XM_040918541.1"/>
</dbReference>
<dbReference type="GO" id="GO:0005739">
    <property type="term" value="C:mitochondrion"/>
    <property type="evidence" value="ECO:0007669"/>
    <property type="project" value="TreeGrafter"/>
</dbReference>
<comment type="caution">
    <text evidence="4">The sequence shown here is derived from an EMBL/GenBank/DDBJ whole genome shotgun (WGS) entry which is preliminary data.</text>
</comment>
<gene>
    <name evidence="4" type="ORF">M406DRAFT_283941</name>
</gene>
<dbReference type="Gene3D" id="3.40.50.1970">
    <property type="match status" value="1"/>
</dbReference>
<feature type="domain" description="Fe-containing alcohol dehydrogenase-like C-terminal" evidence="3">
    <location>
        <begin position="210"/>
        <end position="414"/>
    </location>
</feature>
<dbReference type="GO" id="GO:0046872">
    <property type="term" value="F:metal ion binding"/>
    <property type="evidence" value="ECO:0007669"/>
    <property type="project" value="InterPro"/>
</dbReference>
<dbReference type="Gene3D" id="1.20.1090.10">
    <property type="entry name" value="Dehydroquinate synthase-like - alpha domain"/>
    <property type="match status" value="1"/>
</dbReference>
<dbReference type="SUPFAM" id="SSF56796">
    <property type="entry name" value="Dehydroquinate synthase-like"/>
    <property type="match status" value="1"/>
</dbReference>
<feature type="domain" description="Alcohol dehydrogenase iron-type/glycerol dehydrogenase GldA" evidence="2">
    <location>
        <begin position="38"/>
        <end position="197"/>
    </location>
</feature>
<proteinExistence type="predicted"/>
<sequence length="417" mass="46148">MPAPGETYQQAGPTSPKPYISYGLPFQEAASWHVTNTFDVSRVYVVVSATISKTKDWAGLRDALGSKLVGVRYGIKPHTPWNEVYELAADLQRVKPHVVITLGGGSITDGVKLARLFAANDVLTTEARLSFWEKAKPRFEKREDREDIASATNSCIFIPTSLSAGEWSQYGGATDDEGHKSLFQHKSMLADIVIYDPALTLGLPEKFWFSTGVRTIDHCVEGLSSTNKVDDEDAIRDELDKALRRLLPNLLITKTKNYRDLDARLQCQLATVILPRAITIGVAASHGIGHQLGPLGVGHGETSCILLPNVLKFNWKHGDDLARQRQDRLRGIFWSDPVLRALFQKRGLEEDKADAGDLLDAYLRELGMPRTLRGAGIKREQFDSLAESSLRDPCTTNGPVKIGKAEVLEILDMAWDD</sequence>
<dbReference type="Proteomes" id="UP000803844">
    <property type="component" value="Unassembled WGS sequence"/>
</dbReference>
<dbReference type="PANTHER" id="PTHR11496">
    <property type="entry name" value="ALCOHOL DEHYDROGENASE"/>
    <property type="match status" value="1"/>
</dbReference>
<evidence type="ECO:0000313" key="5">
    <source>
        <dbReference type="Proteomes" id="UP000803844"/>
    </source>
</evidence>
<dbReference type="CDD" id="cd08192">
    <property type="entry name" value="MAR-like"/>
    <property type="match status" value="1"/>
</dbReference>
<dbReference type="GeneID" id="63835670"/>
<accession>A0A9P5CTD0</accession>
<dbReference type="GO" id="GO:0004022">
    <property type="term" value="F:alcohol dehydrogenase (NAD+) activity"/>
    <property type="evidence" value="ECO:0007669"/>
    <property type="project" value="TreeGrafter"/>
</dbReference>
<reference evidence="4" key="1">
    <citation type="journal article" date="2020" name="Phytopathology">
        <title>Genome sequence of the chestnut blight fungus Cryphonectria parasitica EP155: A fundamental resource for an archetypical invasive plant pathogen.</title>
        <authorList>
            <person name="Crouch J.A."/>
            <person name="Dawe A."/>
            <person name="Aerts A."/>
            <person name="Barry K."/>
            <person name="Churchill A.C.L."/>
            <person name="Grimwood J."/>
            <person name="Hillman B."/>
            <person name="Milgroom M.G."/>
            <person name="Pangilinan J."/>
            <person name="Smith M."/>
            <person name="Salamov A."/>
            <person name="Schmutz J."/>
            <person name="Yadav J."/>
            <person name="Grigoriev I.V."/>
            <person name="Nuss D."/>
        </authorList>
    </citation>
    <scope>NUCLEOTIDE SEQUENCE</scope>
    <source>
        <strain evidence="4">EP155</strain>
    </source>
</reference>
<evidence type="ECO:0000313" key="4">
    <source>
        <dbReference type="EMBL" id="KAF3769532.1"/>
    </source>
</evidence>
<evidence type="ECO:0000259" key="2">
    <source>
        <dbReference type="Pfam" id="PF00465"/>
    </source>
</evidence>
<protein>
    <submittedName>
        <fullName evidence="4">Dehydroquinate synthase-like protein</fullName>
    </submittedName>
</protein>
<keyword evidence="1" id="KW-0560">Oxidoreductase</keyword>
<dbReference type="EMBL" id="MU032344">
    <property type="protein sequence ID" value="KAF3769532.1"/>
    <property type="molecule type" value="Genomic_DNA"/>
</dbReference>
<evidence type="ECO:0000256" key="1">
    <source>
        <dbReference type="ARBA" id="ARBA00023002"/>
    </source>
</evidence>
<dbReference type="InterPro" id="IPR001670">
    <property type="entry name" value="ADH_Fe/GldA"/>
</dbReference>
<dbReference type="AlphaFoldDB" id="A0A9P5CTD0"/>
<dbReference type="Pfam" id="PF00465">
    <property type="entry name" value="Fe-ADH"/>
    <property type="match status" value="1"/>
</dbReference>
<evidence type="ECO:0000259" key="3">
    <source>
        <dbReference type="Pfam" id="PF25137"/>
    </source>
</evidence>
<dbReference type="Pfam" id="PF25137">
    <property type="entry name" value="ADH_Fe_C"/>
    <property type="match status" value="1"/>
</dbReference>
<dbReference type="InterPro" id="IPR056798">
    <property type="entry name" value="ADH_Fe_C"/>
</dbReference>
<name>A0A9P5CTD0_CRYP1</name>